<keyword evidence="2" id="KW-1185">Reference proteome</keyword>
<protein>
    <submittedName>
        <fullName evidence="1">Uncharacterized protein</fullName>
    </submittedName>
</protein>
<organism evidence="1 2">
    <name type="scientific">Fistulina hepatica ATCC 64428</name>
    <dbReference type="NCBI Taxonomy" id="1128425"/>
    <lineage>
        <taxon>Eukaryota</taxon>
        <taxon>Fungi</taxon>
        <taxon>Dikarya</taxon>
        <taxon>Basidiomycota</taxon>
        <taxon>Agaricomycotina</taxon>
        <taxon>Agaricomycetes</taxon>
        <taxon>Agaricomycetidae</taxon>
        <taxon>Agaricales</taxon>
        <taxon>Fistulinaceae</taxon>
        <taxon>Fistulina</taxon>
    </lineage>
</organism>
<reference evidence="1 2" key="1">
    <citation type="journal article" date="2015" name="Fungal Genet. Biol.">
        <title>Evolution of novel wood decay mechanisms in Agaricales revealed by the genome sequences of Fistulina hepatica and Cylindrobasidium torrendii.</title>
        <authorList>
            <person name="Floudas D."/>
            <person name="Held B.W."/>
            <person name="Riley R."/>
            <person name="Nagy L.G."/>
            <person name="Koehler G."/>
            <person name="Ransdell A.S."/>
            <person name="Younus H."/>
            <person name="Chow J."/>
            <person name="Chiniquy J."/>
            <person name="Lipzen A."/>
            <person name="Tritt A."/>
            <person name="Sun H."/>
            <person name="Haridas S."/>
            <person name="LaButti K."/>
            <person name="Ohm R.A."/>
            <person name="Kues U."/>
            <person name="Blanchette R.A."/>
            <person name="Grigoriev I.V."/>
            <person name="Minto R.E."/>
            <person name="Hibbett D.S."/>
        </authorList>
    </citation>
    <scope>NUCLEOTIDE SEQUENCE [LARGE SCALE GENOMIC DNA]</scope>
    <source>
        <strain evidence="1 2">ATCC 64428</strain>
    </source>
</reference>
<proteinExistence type="predicted"/>
<dbReference type="Proteomes" id="UP000054144">
    <property type="component" value="Unassembled WGS sequence"/>
</dbReference>
<name>A0A0D7AN19_9AGAR</name>
<accession>A0A0D7AN19</accession>
<dbReference type="OrthoDB" id="3270987at2759"/>
<evidence type="ECO:0000313" key="1">
    <source>
        <dbReference type="EMBL" id="KIY53245.1"/>
    </source>
</evidence>
<gene>
    <name evidence="1" type="ORF">FISHEDRAFT_69099</name>
</gene>
<evidence type="ECO:0000313" key="2">
    <source>
        <dbReference type="Proteomes" id="UP000054144"/>
    </source>
</evidence>
<sequence length="267" mass="30122">MSAPQMIDGHTKKDLSITLPTETLTENFISGVSLMDFDMGEIGNQETFVNPKAIPLSVSQASNRSLNPIYVVSNPRESAAYTHGRNRGLEYLERSRNRPLDIEHVYHGSQESGAFLKLMALHCERWHSFRIEAHTKSSWVHLLHSIRGRLPILSSLVIRSRVSGCFIFEEAPRLTRVALVLSPGVALPWAQLTQYEGVPFYEALEVENVLFHMPKLNIEVFKVWGEMPISFCDAPPAVLRNFTEMHMYAYPIGEVLDVDVSAPNRAC</sequence>
<dbReference type="AlphaFoldDB" id="A0A0D7AN19"/>
<dbReference type="EMBL" id="KN881627">
    <property type="protein sequence ID" value="KIY53245.1"/>
    <property type="molecule type" value="Genomic_DNA"/>
</dbReference>